<accession>A0ABR9AMD2</accession>
<gene>
    <name evidence="2" type="ORF">IFO69_14410</name>
</gene>
<keyword evidence="1" id="KW-0472">Membrane</keyword>
<keyword evidence="3" id="KW-1185">Reference proteome</keyword>
<reference evidence="2 3" key="1">
    <citation type="submission" date="2020-09" db="EMBL/GenBank/DDBJ databases">
        <title>Echinicola sp. CAU 1574 isolated from sand of Sido Beach.</title>
        <authorList>
            <person name="Kim W."/>
        </authorList>
    </citation>
    <scope>NUCLEOTIDE SEQUENCE [LARGE SCALE GENOMIC DNA]</scope>
    <source>
        <strain evidence="2 3">CAU 1574</strain>
    </source>
</reference>
<name>A0ABR9AMD2_9BACT</name>
<proteinExistence type="predicted"/>
<protein>
    <submittedName>
        <fullName evidence="2">Uncharacterized protein</fullName>
    </submittedName>
</protein>
<evidence type="ECO:0000313" key="2">
    <source>
        <dbReference type="EMBL" id="MBD8489946.1"/>
    </source>
</evidence>
<sequence>MLKSLLHIWLSMIIVLNSMIFSVIQMDYALNKEYITENFCINKDKPEMHCDGKCFLSEQLQDAKEQQEQKNGGINFNRDFGIFILLENSIAFNSIYPPYFVGKPIYKERNLSFHHSDIFHPPQSFA</sequence>
<organism evidence="2 3">
    <name type="scientific">Echinicola arenosa</name>
    <dbReference type="NCBI Taxonomy" id="2774144"/>
    <lineage>
        <taxon>Bacteria</taxon>
        <taxon>Pseudomonadati</taxon>
        <taxon>Bacteroidota</taxon>
        <taxon>Cytophagia</taxon>
        <taxon>Cytophagales</taxon>
        <taxon>Cyclobacteriaceae</taxon>
        <taxon>Echinicola</taxon>
    </lineage>
</organism>
<feature type="transmembrane region" description="Helical" evidence="1">
    <location>
        <begin position="6"/>
        <end position="24"/>
    </location>
</feature>
<dbReference type="RefSeq" id="WP_192010834.1">
    <property type="nucleotide sequence ID" value="NZ_JACYTQ010000005.1"/>
</dbReference>
<dbReference type="EMBL" id="JACYTQ010000005">
    <property type="protein sequence ID" value="MBD8489946.1"/>
    <property type="molecule type" value="Genomic_DNA"/>
</dbReference>
<evidence type="ECO:0000256" key="1">
    <source>
        <dbReference type="SAM" id="Phobius"/>
    </source>
</evidence>
<comment type="caution">
    <text evidence="2">The sequence shown here is derived from an EMBL/GenBank/DDBJ whole genome shotgun (WGS) entry which is preliminary data.</text>
</comment>
<keyword evidence="1" id="KW-0812">Transmembrane</keyword>
<evidence type="ECO:0000313" key="3">
    <source>
        <dbReference type="Proteomes" id="UP000647133"/>
    </source>
</evidence>
<keyword evidence="1" id="KW-1133">Transmembrane helix</keyword>
<dbReference type="Proteomes" id="UP000647133">
    <property type="component" value="Unassembled WGS sequence"/>
</dbReference>